<reference evidence="3" key="2">
    <citation type="submission" date="2023-03" db="EMBL/GenBank/DDBJ databases">
        <authorList>
            <person name="Inwood S.N."/>
            <person name="Skelly J.G."/>
            <person name="Guhlin J."/>
            <person name="Harrop T.W.R."/>
            <person name="Goldson S.G."/>
            <person name="Dearden P.K."/>
        </authorList>
    </citation>
    <scope>NUCLEOTIDE SEQUENCE</scope>
    <source>
        <strain evidence="3">Lincoln</strain>
        <tissue evidence="3">Whole body</tissue>
    </source>
</reference>
<keyword evidence="1" id="KW-1133">Transmembrane helix</keyword>
<organism evidence="3 4">
    <name type="scientific">Microctonus hyperodae</name>
    <name type="common">Parasitoid wasp</name>
    <dbReference type="NCBI Taxonomy" id="165561"/>
    <lineage>
        <taxon>Eukaryota</taxon>
        <taxon>Metazoa</taxon>
        <taxon>Ecdysozoa</taxon>
        <taxon>Arthropoda</taxon>
        <taxon>Hexapoda</taxon>
        <taxon>Insecta</taxon>
        <taxon>Pterygota</taxon>
        <taxon>Neoptera</taxon>
        <taxon>Endopterygota</taxon>
        <taxon>Hymenoptera</taxon>
        <taxon>Apocrita</taxon>
        <taxon>Ichneumonoidea</taxon>
        <taxon>Braconidae</taxon>
        <taxon>Euphorinae</taxon>
        <taxon>Microctonus</taxon>
    </lineage>
</organism>
<gene>
    <name evidence="3" type="ORF">PV327_003438</name>
</gene>
<sequence>MDWEYIYFSIFLIIVGAECTSDDCNYHYKFSCYDHESQDKVMTMPDANLFSCSLENIPDEAKYTLILPKNESFSTGIMKVNVNLPSVDCIYNVGLLVNDNITNDNECRQYDFKNEFNRELHSKDQTICLLKENKIKRNENNSEKCKKDDVLLYFQHVYTGCYALRYKIGSYEYAIRSRKYIKTNYQRTEINEPKFYCTYDDRNDIDESRNLVTFTFSISIFSGSSNMILKLIPLSFSHENKEDACIKYSKASQYAWEIINGKLRSLDDISTPQKNCNSMMVYVGNGTYTEDIECSLALPVSYNDSYCFLIAFNDERCMINSVWNPPPRINSSISCTWMSKCTRIMKATRAIEYNGELQKNTTVKADTTLLLPIAIGLILMILIIFGGLIWINHLRMQRNLQQEYLNANSRDLKVMNSATEGNGVDDTEDDNEKLGKLLDDKAILLLYAKGPKSYMAFMSNFRDILKLYCSCHVYDWYAACEWDTVARVSACEWAGELFKKNYRTVWIDTPTARALITAQITDNTNSLQSNVDSISDFRDIAFPAVLNCAKRSIIDAKLQYSKHFIVRLEGYNNENCADDPFADLSPHARYLIPYHLSQLCSHLSSKRSDNYGHTLMMEETKLREQLLQLKNDC</sequence>
<dbReference type="AlphaFoldDB" id="A0AA39G4X8"/>
<dbReference type="Proteomes" id="UP001168972">
    <property type="component" value="Unassembled WGS sequence"/>
</dbReference>
<feature type="transmembrane region" description="Helical" evidence="1">
    <location>
        <begin position="369"/>
        <end position="391"/>
    </location>
</feature>
<proteinExistence type="predicted"/>
<dbReference type="Gene3D" id="3.40.50.11530">
    <property type="match status" value="1"/>
</dbReference>
<keyword evidence="4" id="KW-1185">Reference proteome</keyword>
<evidence type="ECO:0000256" key="2">
    <source>
        <dbReference type="SAM" id="SignalP"/>
    </source>
</evidence>
<evidence type="ECO:0000313" key="4">
    <source>
        <dbReference type="Proteomes" id="UP001168972"/>
    </source>
</evidence>
<accession>A0AA39G4X8</accession>
<keyword evidence="1" id="KW-0472">Membrane</keyword>
<keyword evidence="2" id="KW-0732">Signal</keyword>
<protein>
    <submittedName>
        <fullName evidence="3">Uncharacterized protein</fullName>
    </submittedName>
</protein>
<dbReference type="EMBL" id="JAQQBR010000002">
    <property type="protein sequence ID" value="KAK0181130.1"/>
    <property type="molecule type" value="Genomic_DNA"/>
</dbReference>
<keyword evidence="1" id="KW-0812">Transmembrane</keyword>
<evidence type="ECO:0000313" key="3">
    <source>
        <dbReference type="EMBL" id="KAK0181130.1"/>
    </source>
</evidence>
<comment type="caution">
    <text evidence="3">The sequence shown here is derived from an EMBL/GenBank/DDBJ whole genome shotgun (WGS) entry which is preliminary data.</text>
</comment>
<feature type="signal peptide" evidence="2">
    <location>
        <begin position="1"/>
        <end position="19"/>
    </location>
</feature>
<name>A0AA39G4X8_MICHY</name>
<reference evidence="3" key="1">
    <citation type="journal article" date="2023" name="bioRxiv">
        <title>Scaffold-level genome assemblies of two parasitoid biocontrol wasps reveal the parthenogenesis mechanism and an associated novel virus.</title>
        <authorList>
            <person name="Inwood S."/>
            <person name="Skelly J."/>
            <person name="Guhlin J."/>
            <person name="Harrop T."/>
            <person name="Goldson S."/>
            <person name="Dearden P."/>
        </authorList>
    </citation>
    <scope>NUCLEOTIDE SEQUENCE</scope>
    <source>
        <strain evidence="3">Lincoln</strain>
        <tissue evidence="3">Whole body</tissue>
    </source>
</reference>
<evidence type="ECO:0000256" key="1">
    <source>
        <dbReference type="SAM" id="Phobius"/>
    </source>
</evidence>
<feature type="chain" id="PRO_5041458039" evidence="2">
    <location>
        <begin position="20"/>
        <end position="633"/>
    </location>
</feature>